<comment type="similarity">
    <text evidence="1 7">Belongs to the AB hydrolase superfamily. Lipase family.</text>
</comment>
<evidence type="ECO:0000256" key="8">
    <source>
        <dbReference type="PIRSR" id="PIRSR000862-1"/>
    </source>
</evidence>
<gene>
    <name evidence="11" type="primary">Lip3</name>
    <name evidence="11" type="ORF">EVAR_54101_1</name>
</gene>
<evidence type="ECO:0000259" key="10">
    <source>
        <dbReference type="Pfam" id="PF04083"/>
    </source>
</evidence>
<dbReference type="EMBL" id="BGZK01001574">
    <property type="protein sequence ID" value="GBP82625.1"/>
    <property type="molecule type" value="Genomic_DNA"/>
</dbReference>
<keyword evidence="2 9" id="KW-0732">Signal</keyword>
<protein>
    <recommendedName>
        <fullName evidence="7">Lipase</fullName>
    </recommendedName>
</protein>
<dbReference type="AlphaFoldDB" id="A0A4C1Z7P9"/>
<evidence type="ECO:0000256" key="9">
    <source>
        <dbReference type="SAM" id="SignalP"/>
    </source>
</evidence>
<keyword evidence="12" id="KW-1185">Reference proteome</keyword>
<dbReference type="Gene3D" id="3.40.50.1820">
    <property type="entry name" value="alpha/beta hydrolase"/>
    <property type="match status" value="1"/>
</dbReference>
<dbReference type="InterPro" id="IPR006693">
    <property type="entry name" value="AB_hydrolase_lipase"/>
</dbReference>
<accession>A0A4C1Z7P9</accession>
<feature type="active site" description="Charge relay system" evidence="8">
    <location>
        <position position="344"/>
    </location>
</feature>
<dbReference type="STRING" id="151549.A0A4C1Z7P9"/>
<dbReference type="Proteomes" id="UP000299102">
    <property type="component" value="Unassembled WGS sequence"/>
</dbReference>
<evidence type="ECO:0000256" key="6">
    <source>
        <dbReference type="ARBA" id="ARBA00023180"/>
    </source>
</evidence>
<organism evidence="11 12">
    <name type="scientific">Eumeta variegata</name>
    <name type="common">Bagworm moth</name>
    <name type="synonym">Eumeta japonica</name>
    <dbReference type="NCBI Taxonomy" id="151549"/>
    <lineage>
        <taxon>Eukaryota</taxon>
        <taxon>Metazoa</taxon>
        <taxon>Ecdysozoa</taxon>
        <taxon>Arthropoda</taxon>
        <taxon>Hexapoda</taxon>
        <taxon>Insecta</taxon>
        <taxon>Pterygota</taxon>
        <taxon>Neoptera</taxon>
        <taxon>Endopterygota</taxon>
        <taxon>Lepidoptera</taxon>
        <taxon>Glossata</taxon>
        <taxon>Ditrysia</taxon>
        <taxon>Tineoidea</taxon>
        <taxon>Psychidae</taxon>
        <taxon>Oiketicinae</taxon>
        <taxon>Eumeta</taxon>
    </lineage>
</organism>
<dbReference type="GO" id="GO:0016042">
    <property type="term" value="P:lipid catabolic process"/>
    <property type="evidence" value="ECO:0007669"/>
    <property type="project" value="UniProtKB-KW"/>
</dbReference>
<feature type="signal peptide" evidence="9">
    <location>
        <begin position="1"/>
        <end position="19"/>
    </location>
</feature>
<evidence type="ECO:0000256" key="3">
    <source>
        <dbReference type="ARBA" id="ARBA00022801"/>
    </source>
</evidence>
<keyword evidence="4 7" id="KW-0442">Lipid degradation</keyword>
<proteinExistence type="inferred from homology"/>
<evidence type="ECO:0000256" key="5">
    <source>
        <dbReference type="ARBA" id="ARBA00023098"/>
    </source>
</evidence>
<keyword evidence="5" id="KW-0443">Lipid metabolism</keyword>
<sequence>MKRQLLVLIASLTIFKATCVKKDLKPFSSSTLEDALLDFMGLAKKYEYNAEAHEVTTEDGYILTIFHLYKNVTKDLPVYLEHGIADSADTWIFPGPDKALGYLLADEGYDVWCGNARGNKYSRKHVKLNPDKDRTFWAYSFDELGRYDLPATIDYIIERTNSKEVRYVGHSEGTTAFYVMLSMKPSYNDKIRIGVSLSPVAFMSHAASPIFRAASLGEESINAALEALGQEEIFVMNNALATFTVYLCQIYALYPYCTFTTFLLSGFESKQLAPETVAIEAGHYPVGTSRQTLNHFLENGRTGRFQRYDFGKRENLKRYDSELPPNYNLTAISAPIALFCGKNDYLSSLIDVETLRRHLTSVVDFYVVPYDKWTHVDFVWGEDTRVLIAGTRIALAAKRGSDARLNSRQATRLPTLCLATDTRKQLQLADLH</sequence>
<feature type="domain" description="Partial AB-hydrolase lipase" evidence="10">
    <location>
        <begin position="42"/>
        <end position="92"/>
    </location>
</feature>
<name>A0A4C1Z7P9_EUMVA</name>
<evidence type="ECO:0000256" key="7">
    <source>
        <dbReference type="PIRNR" id="PIRNR000862"/>
    </source>
</evidence>
<evidence type="ECO:0000313" key="12">
    <source>
        <dbReference type="Proteomes" id="UP000299102"/>
    </source>
</evidence>
<evidence type="ECO:0000256" key="4">
    <source>
        <dbReference type="ARBA" id="ARBA00022963"/>
    </source>
</evidence>
<dbReference type="GO" id="GO:0016788">
    <property type="term" value="F:hydrolase activity, acting on ester bonds"/>
    <property type="evidence" value="ECO:0007669"/>
    <property type="project" value="InterPro"/>
</dbReference>
<dbReference type="InterPro" id="IPR029058">
    <property type="entry name" value="AB_hydrolase_fold"/>
</dbReference>
<dbReference type="FunFam" id="3.40.50.1820:FF:000057">
    <property type="entry name" value="Lipase"/>
    <property type="match status" value="1"/>
</dbReference>
<feature type="active site" description="Nucleophile" evidence="8">
    <location>
        <position position="171"/>
    </location>
</feature>
<dbReference type="SUPFAM" id="SSF53474">
    <property type="entry name" value="alpha/beta-Hydrolases"/>
    <property type="match status" value="1"/>
</dbReference>
<evidence type="ECO:0000313" key="11">
    <source>
        <dbReference type="EMBL" id="GBP82625.1"/>
    </source>
</evidence>
<dbReference type="PIRSF" id="PIRSF000862">
    <property type="entry name" value="Steryl_ester_lip"/>
    <property type="match status" value="1"/>
</dbReference>
<feature type="active site" description="Charge relay system" evidence="8">
    <location>
        <position position="375"/>
    </location>
</feature>
<evidence type="ECO:0000256" key="2">
    <source>
        <dbReference type="ARBA" id="ARBA00022729"/>
    </source>
</evidence>
<comment type="caution">
    <text evidence="11">The sequence shown here is derived from an EMBL/GenBank/DDBJ whole genome shotgun (WGS) entry which is preliminary data.</text>
</comment>
<dbReference type="Pfam" id="PF04083">
    <property type="entry name" value="Abhydro_lipase"/>
    <property type="match status" value="1"/>
</dbReference>
<dbReference type="OrthoDB" id="9974421at2759"/>
<dbReference type="PANTHER" id="PTHR11005">
    <property type="entry name" value="LYSOSOMAL ACID LIPASE-RELATED"/>
    <property type="match status" value="1"/>
</dbReference>
<reference evidence="11 12" key="1">
    <citation type="journal article" date="2019" name="Commun. Biol.">
        <title>The bagworm genome reveals a unique fibroin gene that provides high tensile strength.</title>
        <authorList>
            <person name="Kono N."/>
            <person name="Nakamura H."/>
            <person name="Ohtoshi R."/>
            <person name="Tomita M."/>
            <person name="Numata K."/>
            <person name="Arakawa K."/>
        </authorList>
    </citation>
    <scope>NUCLEOTIDE SEQUENCE [LARGE SCALE GENOMIC DNA]</scope>
</reference>
<keyword evidence="3 7" id="KW-0378">Hydrolase</keyword>
<evidence type="ECO:0000256" key="1">
    <source>
        <dbReference type="ARBA" id="ARBA00010701"/>
    </source>
</evidence>
<keyword evidence="6" id="KW-0325">Glycoprotein</keyword>
<feature type="chain" id="PRO_5020027416" description="Lipase" evidence="9">
    <location>
        <begin position="20"/>
        <end position="432"/>
    </location>
</feature>
<dbReference type="InterPro" id="IPR025483">
    <property type="entry name" value="Lipase_euk"/>
</dbReference>